<gene>
    <name evidence="2" type="ORF">ANCCAN_16900</name>
</gene>
<keyword evidence="3" id="KW-1185">Reference proteome</keyword>
<accession>A0A368G1R4</accession>
<dbReference type="EMBL" id="JOJR01000488">
    <property type="protein sequence ID" value="RCN37199.1"/>
    <property type="molecule type" value="Genomic_DNA"/>
</dbReference>
<name>A0A368G1R4_ANCCA</name>
<sequence>MDEYFISLPVARNCTGPNSDLLTVVIMSLLVSVYICTPKSFSNRPPKYSKLTPPSRTPAPPTAGRIDAAKDKGSVGKMPAKPDPQLAKTQECDAMPEQVNVKVSKRTTRTDAAAKDKDVFEFQKKAVDDGIVLHPSCVKHMGNIDEIALVSPLLKKQVRNIYSFIYLCHQSEKKWGYRVKKGW</sequence>
<evidence type="ECO:0000313" key="2">
    <source>
        <dbReference type="EMBL" id="RCN37199.1"/>
    </source>
</evidence>
<reference evidence="2 3" key="1">
    <citation type="submission" date="2014-10" db="EMBL/GenBank/DDBJ databases">
        <title>Draft genome of the hookworm Ancylostoma caninum.</title>
        <authorList>
            <person name="Mitreva M."/>
        </authorList>
    </citation>
    <scope>NUCLEOTIDE SEQUENCE [LARGE SCALE GENOMIC DNA]</scope>
    <source>
        <strain evidence="2 3">Baltimore</strain>
    </source>
</reference>
<dbReference type="AlphaFoldDB" id="A0A368G1R4"/>
<evidence type="ECO:0000313" key="3">
    <source>
        <dbReference type="Proteomes" id="UP000252519"/>
    </source>
</evidence>
<protein>
    <submittedName>
        <fullName evidence="2">Uncharacterized protein</fullName>
    </submittedName>
</protein>
<proteinExistence type="predicted"/>
<organism evidence="2 3">
    <name type="scientific">Ancylostoma caninum</name>
    <name type="common">Dog hookworm</name>
    <dbReference type="NCBI Taxonomy" id="29170"/>
    <lineage>
        <taxon>Eukaryota</taxon>
        <taxon>Metazoa</taxon>
        <taxon>Ecdysozoa</taxon>
        <taxon>Nematoda</taxon>
        <taxon>Chromadorea</taxon>
        <taxon>Rhabditida</taxon>
        <taxon>Rhabditina</taxon>
        <taxon>Rhabditomorpha</taxon>
        <taxon>Strongyloidea</taxon>
        <taxon>Ancylostomatidae</taxon>
        <taxon>Ancylostomatinae</taxon>
        <taxon>Ancylostoma</taxon>
    </lineage>
</organism>
<comment type="caution">
    <text evidence="2">The sequence shown here is derived from an EMBL/GenBank/DDBJ whole genome shotgun (WGS) entry which is preliminary data.</text>
</comment>
<dbReference type="OrthoDB" id="5851615at2759"/>
<dbReference type="Proteomes" id="UP000252519">
    <property type="component" value="Unassembled WGS sequence"/>
</dbReference>
<feature type="region of interest" description="Disordered" evidence="1">
    <location>
        <begin position="44"/>
        <end position="87"/>
    </location>
</feature>
<evidence type="ECO:0000256" key="1">
    <source>
        <dbReference type="SAM" id="MobiDB-lite"/>
    </source>
</evidence>